<dbReference type="EMBL" id="JBIAMX010000007">
    <property type="protein sequence ID" value="MFF0544050.1"/>
    <property type="molecule type" value="Genomic_DNA"/>
</dbReference>
<dbReference type="Pfam" id="PF14011">
    <property type="entry name" value="ESX-1_EspG"/>
    <property type="match status" value="1"/>
</dbReference>
<accession>A0ABW6PP67</accession>
<keyword evidence="7" id="KW-1185">Reference proteome</keyword>
<dbReference type="RefSeq" id="WP_387700665.1">
    <property type="nucleotide sequence ID" value="NZ_JBIAMX010000007.1"/>
</dbReference>
<dbReference type="Proteomes" id="UP001601444">
    <property type="component" value="Unassembled WGS sequence"/>
</dbReference>
<keyword evidence="4" id="KW-0143">Chaperone</keyword>
<evidence type="ECO:0000256" key="1">
    <source>
        <dbReference type="ARBA" id="ARBA00004496"/>
    </source>
</evidence>
<feature type="region of interest" description="Disordered" evidence="5">
    <location>
        <begin position="156"/>
        <end position="176"/>
    </location>
</feature>
<evidence type="ECO:0000313" key="7">
    <source>
        <dbReference type="Proteomes" id="UP001601444"/>
    </source>
</evidence>
<dbReference type="InterPro" id="IPR025734">
    <property type="entry name" value="EspG"/>
</dbReference>
<gene>
    <name evidence="6" type="ORF">ACFYTF_14560</name>
</gene>
<evidence type="ECO:0000256" key="5">
    <source>
        <dbReference type="SAM" id="MobiDB-lite"/>
    </source>
</evidence>
<evidence type="ECO:0000256" key="3">
    <source>
        <dbReference type="ARBA" id="ARBA00022490"/>
    </source>
</evidence>
<organism evidence="6 7">
    <name type="scientific">Nocardia thailandica</name>
    <dbReference type="NCBI Taxonomy" id="257275"/>
    <lineage>
        <taxon>Bacteria</taxon>
        <taxon>Bacillati</taxon>
        <taxon>Actinomycetota</taxon>
        <taxon>Actinomycetes</taxon>
        <taxon>Mycobacteriales</taxon>
        <taxon>Nocardiaceae</taxon>
        <taxon>Nocardia</taxon>
    </lineage>
</organism>
<sequence>MNWTSMAGVMAEWIWEPDDFAALWFGPGRDRFPFPLGFTSRFDDVAALGEHERAVRRRYEVDERELIELAFHTVTHADFRIEIVGGSRTFGGGRERGYRLLAAQTAHRAVLFSQTETGGVEERIRCRVLRPEELPGKLGWIVPEFPAGTYPADTFPVADIRGPRGGSGRQRTPGDRLDGILARPIDGGAHAHLRPGSVTDTSEPWHSARWADVRDDGRYLLRRSREHLTVSPAGSAHLTALFGGWIEAARRRLREGRAAAW</sequence>
<evidence type="ECO:0000256" key="4">
    <source>
        <dbReference type="ARBA" id="ARBA00023186"/>
    </source>
</evidence>
<comment type="subcellular location">
    <subcellularLocation>
        <location evidence="1">Cytoplasm</location>
    </subcellularLocation>
</comment>
<protein>
    <submittedName>
        <fullName evidence="6">ESX secretion-associated protein EspG</fullName>
    </submittedName>
</protein>
<comment type="similarity">
    <text evidence="2">Belongs to the EspG family.</text>
</comment>
<keyword evidence="3" id="KW-0963">Cytoplasm</keyword>
<proteinExistence type="inferred from homology"/>
<comment type="caution">
    <text evidence="6">The sequence shown here is derived from an EMBL/GenBank/DDBJ whole genome shotgun (WGS) entry which is preliminary data.</text>
</comment>
<evidence type="ECO:0000313" key="6">
    <source>
        <dbReference type="EMBL" id="MFF0544050.1"/>
    </source>
</evidence>
<reference evidence="6 7" key="1">
    <citation type="submission" date="2024-10" db="EMBL/GenBank/DDBJ databases">
        <title>The Natural Products Discovery Center: Release of the First 8490 Sequenced Strains for Exploring Actinobacteria Biosynthetic Diversity.</title>
        <authorList>
            <person name="Kalkreuter E."/>
            <person name="Kautsar S.A."/>
            <person name="Yang D."/>
            <person name="Bader C.D."/>
            <person name="Teijaro C.N."/>
            <person name="Fluegel L."/>
            <person name="Davis C.M."/>
            <person name="Simpson J.R."/>
            <person name="Lauterbach L."/>
            <person name="Steele A.D."/>
            <person name="Gui C."/>
            <person name="Meng S."/>
            <person name="Li G."/>
            <person name="Viehrig K."/>
            <person name="Ye F."/>
            <person name="Su P."/>
            <person name="Kiefer A.F."/>
            <person name="Nichols A."/>
            <person name="Cepeda A.J."/>
            <person name="Yan W."/>
            <person name="Fan B."/>
            <person name="Jiang Y."/>
            <person name="Adhikari A."/>
            <person name="Zheng C.-J."/>
            <person name="Schuster L."/>
            <person name="Cowan T.M."/>
            <person name="Smanski M.J."/>
            <person name="Chevrette M.G."/>
            <person name="De Carvalho L.P.S."/>
            <person name="Shen B."/>
        </authorList>
    </citation>
    <scope>NUCLEOTIDE SEQUENCE [LARGE SCALE GENOMIC DNA]</scope>
    <source>
        <strain evidence="6 7">NPDC004045</strain>
    </source>
</reference>
<name>A0ABW6PP67_9NOCA</name>
<evidence type="ECO:0000256" key="2">
    <source>
        <dbReference type="ARBA" id="ARBA00006411"/>
    </source>
</evidence>